<gene>
    <name evidence="2" type="ORF">MA16_Dca000566</name>
</gene>
<reference evidence="2 3" key="2">
    <citation type="journal article" date="2017" name="Nature">
        <title>The Apostasia genome and the evolution of orchids.</title>
        <authorList>
            <person name="Zhang G.Q."/>
            <person name="Liu K.W."/>
            <person name="Li Z."/>
            <person name="Lohaus R."/>
            <person name="Hsiao Y.Y."/>
            <person name="Niu S.C."/>
            <person name="Wang J.Y."/>
            <person name="Lin Y.C."/>
            <person name="Xu Q."/>
            <person name="Chen L.J."/>
            <person name="Yoshida K."/>
            <person name="Fujiwara S."/>
            <person name="Wang Z.W."/>
            <person name="Zhang Y.Q."/>
            <person name="Mitsuda N."/>
            <person name="Wang M."/>
            <person name="Liu G.H."/>
            <person name="Pecoraro L."/>
            <person name="Huang H.X."/>
            <person name="Xiao X.J."/>
            <person name="Lin M."/>
            <person name="Wu X.Y."/>
            <person name="Wu W.L."/>
            <person name="Chen Y.Y."/>
            <person name="Chang S.B."/>
            <person name="Sakamoto S."/>
            <person name="Ohme-Takagi M."/>
            <person name="Yagi M."/>
            <person name="Zeng S.J."/>
            <person name="Shen C.Y."/>
            <person name="Yeh C.M."/>
            <person name="Luo Y.B."/>
            <person name="Tsai W.C."/>
            <person name="Van de Peer Y."/>
            <person name="Liu Z.J."/>
        </authorList>
    </citation>
    <scope>NUCLEOTIDE SEQUENCE [LARGE SCALE GENOMIC DNA]</scope>
    <source>
        <tissue evidence="2">The whole plant</tissue>
    </source>
</reference>
<protein>
    <submittedName>
        <fullName evidence="2">Uncharacterized protein</fullName>
    </submittedName>
</protein>
<sequence>MPCTHMRLDIGDFADEGKAGKTIANESSEVISNFFGGILGLLRCEKQVNSCCRSQEKMSISLFCSDARKKPGEDVCPDTRSDDSIGSSFQFPYSTRIRRDDLLGYLGRADSSKKS</sequence>
<dbReference type="EMBL" id="KZ502442">
    <property type="protein sequence ID" value="PKU79222.1"/>
    <property type="molecule type" value="Genomic_DNA"/>
</dbReference>
<proteinExistence type="predicted"/>
<dbReference type="AlphaFoldDB" id="A0A2I0WU79"/>
<name>A0A2I0WU79_9ASPA</name>
<dbReference type="Proteomes" id="UP000233837">
    <property type="component" value="Unassembled WGS sequence"/>
</dbReference>
<evidence type="ECO:0000256" key="1">
    <source>
        <dbReference type="SAM" id="MobiDB-lite"/>
    </source>
</evidence>
<feature type="region of interest" description="Disordered" evidence="1">
    <location>
        <begin position="68"/>
        <end position="89"/>
    </location>
</feature>
<organism evidence="2 3">
    <name type="scientific">Dendrobium catenatum</name>
    <dbReference type="NCBI Taxonomy" id="906689"/>
    <lineage>
        <taxon>Eukaryota</taxon>
        <taxon>Viridiplantae</taxon>
        <taxon>Streptophyta</taxon>
        <taxon>Embryophyta</taxon>
        <taxon>Tracheophyta</taxon>
        <taxon>Spermatophyta</taxon>
        <taxon>Magnoliopsida</taxon>
        <taxon>Liliopsida</taxon>
        <taxon>Asparagales</taxon>
        <taxon>Orchidaceae</taxon>
        <taxon>Epidendroideae</taxon>
        <taxon>Malaxideae</taxon>
        <taxon>Dendrobiinae</taxon>
        <taxon>Dendrobium</taxon>
    </lineage>
</organism>
<evidence type="ECO:0000313" key="2">
    <source>
        <dbReference type="EMBL" id="PKU79222.1"/>
    </source>
</evidence>
<keyword evidence="3" id="KW-1185">Reference proteome</keyword>
<feature type="compositionally biased region" description="Basic and acidic residues" evidence="1">
    <location>
        <begin position="68"/>
        <end position="83"/>
    </location>
</feature>
<evidence type="ECO:0000313" key="3">
    <source>
        <dbReference type="Proteomes" id="UP000233837"/>
    </source>
</evidence>
<accession>A0A2I0WU79</accession>
<reference evidence="2 3" key="1">
    <citation type="journal article" date="2016" name="Sci. Rep.">
        <title>The Dendrobium catenatum Lindl. genome sequence provides insights into polysaccharide synthase, floral development and adaptive evolution.</title>
        <authorList>
            <person name="Zhang G.Q."/>
            <person name="Xu Q."/>
            <person name="Bian C."/>
            <person name="Tsai W.C."/>
            <person name="Yeh C.M."/>
            <person name="Liu K.W."/>
            <person name="Yoshida K."/>
            <person name="Zhang L.S."/>
            <person name="Chang S.B."/>
            <person name="Chen F."/>
            <person name="Shi Y."/>
            <person name="Su Y.Y."/>
            <person name="Zhang Y.Q."/>
            <person name="Chen L.J."/>
            <person name="Yin Y."/>
            <person name="Lin M."/>
            <person name="Huang H."/>
            <person name="Deng H."/>
            <person name="Wang Z.W."/>
            <person name="Zhu S.L."/>
            <person name="Zhao X."/>
            <person name="Deng C."/>
            <person name="Niu S.C."/>
            <person name="Huang J."/>
            <person name="Wang M."/>
            <person name="Liu G.H."/>
            <person name="Yang H.J."/>
            <person name="Xiao X.J."/>
            <person name="Hsiao Y.Y."/>
            <person name="Wu W.L."/>
            <person name="Chen Y.Y."/>
            <person name="Mitsuda N."/>
            <person name="Ohme-Takagi M."/>
            <person name="Luo Y.B."/>
            <person name="Van de Peer Y."/>
            <person name="Liu Z.J."/>
        </authorList>
    </citation>
    <scope>NUCLEOTIDE SEQUENCE [LARGE SCALE GENOMIC DNA]</scope>
    <source>
        <tissue evidence="2">The whole plant</tissue>
    </source>
</reference>